<feature type="transmembrane region" description="Helical" evidence="6">
    <location>
        <begin position="202"/>
        <end position="223"/>
    </location>
</feature>
<evidence type="ECO:0000256" key="2">
    <source>
        <dbReference type="ARBA" id="ARBA00022475"/>
    </source>
</evidence>
<evidence type="ECO:0000313" key="8">
    <source>
        <dbReference type="Proteomes" id="UP001139011"/>
    </source>
</evidence>
<evidence type="ECO:0000256" key="3">
    <source>
        <dbReference type="ARBA" id="ARBA00022692"/>
    </source>
</evidence>
<dbReference type="InterPro" id="IPR017039">
    <property type="entry name" value="Virul_fac_BrkB"/>
</dbReference>
<dbReference type="NCBIfam" id="TIGR00765">
    <property type="entry name" value="yihY_not_rbn"/>
    <property type="match status" value="1"/>
</dbReference>
<feature type="transmembrane region" description="Helical" evidence="6">
    <location>
        <begin position="84"/>
        <end position="107"/>
    </location>
</feature>
<dbReference type="EMBL" id="JAIWJX010000002">
    <property type="protein sequence ID" value="MCK6255965.1"/>
    <property type="molecule type" value="Genomic_DNA"/>
</dbReference>
<organism evidence="7 8">
    <name type="scientific">Fictibacillus marinisediminis</name>
    <dbReference type="NCBI Taxonomy" id="2878389"/>
    <lineage>
        <taxon>Bacteria</taxon>
        <taxon>Bacillati</taxon>
        <taxon>Bacillota</taxon>
        <taxon>Bacilli</taxon>
        <taxon>Bacillales</taxon>
        <taxon>Fictibacillaceae</taxon>
        <taxon>Fictibacillus</taxon>
    </lineage>
</organism>
<keyword evidence="5 6" id="KW-0472">Membrane</keyword>
<evidence type="ECO:0000313" key="7">
    <source>
        <dbReference type="EMBL" id="MCK6255965.1"/>
    </source>
</evidence>
<comment type="subcellular location">
    <subcellularLocation>
        <location evidence="1">Cell membrane</location>
        <topology evidence="1">Multi-pass membrane protein</topology>
    </subcellularLocation>
</comment>
<protein>
    <submittedName>
        <fullName evidence="7">YihY/virulence factor BrkB family protein</fullName>
    </submittedName>
</protein>
<reference evidence="7" key="1">
    <citation type="submission" date="2021-09" db="EMBL/GenBank/DDBJ databases">
        <title>Genome analysis of Fictibacillus sp. KIGAM418 isolated from marine sediment.</title>
        <authorList>
            <person name="Seo M.-J."/>
            <person name="Cho E.-S."/>
            <person name="Hwang C.Y."/>
        </authorList>
    </citation>
    <scope>NUCLEOTIDE SEQUENCE</scope>
    <source>
        <strain evidence="7">KIGAM418</strain>
    </source>
</reference>
<sequence>MIVFLKELKLRFFEDKVFDLSAQLAYYFLVSLFPFSFLIFTILGFLPISSDSVLEIIRPFAPVQAFNLLEYNLISVLDQNRSDIFSISIVITIWLSSIGILAIIRVFNQAYHVIENRPFIRELFLGILLTLGLVFAIVSTLLLPVFGNSIGTFLANRLGYGHPAFHLWNTTRWTLSFGILMVMFVSLYLIAPNIRLKLKQVLPGAFFSTIGWQLISIGFSYYVTLFDYRQIYGNLGALLTLMIWFYLSAMILIIGGQINAALLTIHKRKAEQI</sequence>
<dbReference type="Pfam" id="PF03631">
    <property type="entry name" value="Virul_fac_BrkB"/>
    <property type="match status" value="1"/>
</dbReference>
<evidence type="ECO:0000256" key="6">
    <source>
        <dbReference type="SAM" id="Phobius"/>
    </source>
</evidence>
<dbReference type="Proteomes" id="UP001139011">
    <property type="component" value="Unassembled WGS sequence"/>
</dbReference>
<dbReference type="PANTHER" id="PTHR30213:SF0">
    <property type="entry name" value="UPF0761 MEMBRANE PROTEIN YIHY"/>
    <property type="match status" value="1"/>
</dbReference>
<comment type="caution">
    <text evidence="7">The sequence shown here is derived from an EMBL/GenBank/DDBJ whole genome shotgun (WGS) entry which is preliminary data.</text>
</comment>
<keyword evidence="4 6" id="KW-1133">Transmembrane helix</keyword>
<name>A0A9X1XA11_9BACL</name>
<dbReference type="PIRSF" id="PIRSF035875">
    <property type="entry name" value="RNase_BN"/>
    <property type="match status" value="1"/>
</dbReference>
<feature type="transmembrane region" description="Helical" evidence="6">
    <location>
        <begin position="173"/>
        <end position="190"/>
    </location>
</feature>
<proteinExistence type="predicted"/>
<keyword evidence="8" id="KW-1185">Reference proteome</keyword>
<evidence type="ECO:0000256" key="4">
    <source>
        <dbReference type="ARBA" id="ARBA00022989"/>
    </source>
</evidence>
<accession>A0A9X1XA11</accession>
<dbReference type="GO" id="GO:0005886">
    <property type="term" value="C:plasma membrane"/>
    <property type="evidence" value="ECO:0007669"/>
    <property type="project" value="UniProtKB-SubCell"/>
</dbReference>
<evidence type="ECO:0000256" key="1">
    <source>
        <dbReference type="ARBA" id="ARBA00004651"/>
    </source>
</evidence>
<keyword evidence="3 6" id="KW-0812">Transmembrane</keyword>
<feature type="transmembrane region" description="Helical" evidence="6">
    <location>
        <begin position="24"/>
        <end position="46"/>
    </location>
</feature>
<gene>
    <name evidence="7" type="ORF">LCY76_05020</name>
</gene>
<keyword evidence="2" id="KW-1003">Cell membrane</keyword>
<evidence type="ECO:0000256" key="5">
    <source>
        <dbReference type="ARBA" id="ARBA00023136"/>
    </source>
</evidence>
<dbReference type="RefSeq" id="WP_248251703.1">
    <property type="nucleotide sequence ID" value="NZ_JAIWJX010000002.1"/>
</dbReference>
<feature type="transmembrane region" description="Helical" evidence="6">
    <location>
        <begin position="119"/>
        <end position="146"/>
    </location>
</feature>
<feature type="transmembrane region" description="Helical" evidence="6">
    <location>
        <begin position="243"/>
        <end position="265"/>
    </location>
</feature>
<dbReference type="AlphaFoldDB" id="A0A9X1XA11"/>
<dbReference type="PANTHER" id="PTHR30213">
    <property type="entry name" value="INNER MEMBRANE PROTEIN YHJD"/>
    <property type="match status" value="1"/>
</dbReference>